<dbReference type="GO" id="GO:0005874">
    <property type="term" value="C:microtubule"/>
    <property type="evidence" value="ECO:0007669"/>
    <property type="project" value="UniProtKB-KW"/>
</dbReference>
<feature type="domain" description="Tubulin/FtsZ GTPase" evidence="6">
    <location>
        <begin position="54"/>
        <end position="251"/>
    </location>
</feature>
<dbReference type="PRINTS" id="PR01519">
    <property type="entry name" value="EPSLNTUBULIN"/>
</dbReference>
<dbReference type="GO" id="GO:0007017">
    <property type="term" value="P:microtubule-based process"/>
    <property type="evidence" value="ECO:0007669"/>
    <property type="project" value="InterPro"/>
</dbReference>
<dbReference type="InParanoid" id="A0A6P6YA14"/>
<evidence type="ECO:0000256" key="4">
    <source>
        <dbReference type="ARBA" id="ARBA00023134"/>
    </source>
</evidence>
<dbReference type="OrthoDB" id="10249382at2759"/>
<protein>
    <submittedName>
        <fullName evidence="8">Tubulin gamma chain-like</fullName>
    </submittedName>
</protein>
<evidence type="ECO:0000313" key="8">
    <source>
        <dbReference type="RefSeq" id="XP_027202130.1"/>
    </source>
</evidence>
<accession>A0A6P6YA14</accession>
<gene>
    <name evidence="8" type="primary">LOC113796087</name>
</gene>
<dbReference type="PROSITE" id="PS00227">
    <property type="entry name" value="TUBULIN"/>
    <property type="match status" value="1"/>
</dbReference>
<dbReference type="Pfam" id="PF00091">
    <property type="entry name" value="Tubulin"/>
    <property type="match status" value="1"/>
</dbReference>
<dbReference type="AlphaFoldDB" id="A0A6P6YA14"/>
<dbReference type="Gene3D" id="3.40.50.1440">
    <property type="entry name" value="Tubulin/FtsZ, GTPase domain"/>
    <property type="match status" value="1"/>
</dbReference>
<proteinExistence type="inferred from homology"/>
<evidence type="ECO:0000256" key="2">
    <source>
        <dbReference type="ARBA" id="ARBA00022701"/>
    </source>
</evidence>
<feature type="non-terminal residue" evidence="8">
    <location>
        <position position="325"/>
    </location>
</feature>
<organism evidence="7 8">
    <name type="scientific">Dermatophagoides pteronyssinus</name>
    <name type="common">European house dust mite</name>
    <dbReference type="NCBI Taxonomy" id="6956"/>
    <lineage>
        <taxon>Eukaryota</taxon>
        <taxon>Metazoa</taxon>
        <taxon>Ecdysozoa</taxon>
        <taxon>Arthropoda</taxon>
        <taxon>Chelicerata</taxon>
        <taxon>Arachnida</taxon>
        <taxon>Acari</taxon>
        <taxon>Acariformes</taxon>
        <taxon>Sarcoptiformes</taxon>
        <taxon>Astigmata</taxon>
        <taxon>Psoroptidia</taxon>
        <taxon>Analgoidea</taxon>
        <taxon>Pyroglyphidae</taxon>
        <taxon>Dermatophagoidinae</taxon>
        <taxon>Dermatophagoides</taxon>
    </lineage>
</organism>
<dbReference type="Proteomes" id="UP000515146">
    <property type="component" value="Unplaced"/>
</dbReference>
<evidence type="ECO:0000256" key="3">
    <source>
        <dbReference type="ARBA" id="ARBA00022741"/>
    </source>
</evidence>
<reference evidence="8" key="1">
    <citation type="submission" date="2025-08" db="UniProtKB">
        <authorList>
            <consortium name="RefSeq"/>
        </authorList>
    </citation>
    <scope>IDENTIFICATION</scope>
    <source>
        <strain evidence="8">Airmid</strain>
    </source>
</reference>
<dbReference type="PANTHER" id="PTHR11588">
    <property type="entry name" value="TUBULIN"/>
    <property type="match status" value="1"/>
</dbReference>
<evidence type="ECO:0000313" key="7">
    <source>
        <dbReference type="Proteomes" id="UP000515146"/>
    </source>
</evidence>
<evidence type="ECO:0000259" key="6">
    <source>
        <dbReference type="SMART" id="SM00864"/>
    </source>
</evidence>
<dbReference type="InterPro" id="IPR000217">
    <property type="entry name" value="Tubulin"/>
</dbReference>
<dbReference type="InterPro" id="IPR004057">
    <property type="entry name" value="Epsilon_tubulin"/>
</dbReference>
<keyword evidence="3 5" id="KW-0547">Nucleotide-binding</keyword>
<dbReference type="InterPro" id="IPR017975">
    <property type="entry name" value="Tubulin_CS"/>
</dbReference>
<name>A0A6P6YA14_DERPT</name>
<dbReference type="SUPFAM" id="SSF52490">
    <property type="entry name" value="Tubulin nucleotide-binding domain-like"/>
    <property type="match status" value="1"/>
</dbReference>
<dbReference type="PRINTS" id="PR01161">
    <property type="entry name" value="TUBULIN"/>
</dbReference>
<keyword evidence="2 5" id="KW-0493">Microtubule</keyword>
<dbReference type="InterPro" id="IPR036525">
    <property type="entry name" value="Tubulin/FtsZ_GTPase_sf"/>
</dbReference>
<dbReference type="RefSeq" id="XP_027202130.1">
    <property type="nucleotide sequence ID" value="XM_027346329.1"/>
</dbReference>
<dbReference type="GO" id="GO:0005525">
    <property type="term" value="F:GTP binding"/>
    <property type="evidence" value="ECO:0007669"/>
    <property type="project" value="UniProtKB-UniRule"/>
</dbReference>
<keyword evidence="7" id="KW-1185">Reference proteome</keyword>
<comment type="similarity">
    <text evidence="1 5">Belongs to the tubulin family.</text>
</comment>
<keyword evidence="4 5" id="KW-0342">GTP-binding</keyword>
<dbReference type="InterPro" id="IPR003008">
    <property type="entry name" value="Tubulin_FtsZ_GTPase"/>
</dbReference>
<sequence>MTHEILTIALGQCGNQIISDYWAKYLSFLNINADGTLDTENNKEDYKSCRYEVGLMEVGENRYRPRSLMFDLESRVISSILNGPNAEFYDPKSIWMGTEGAGAGNNWAVGYEQAQKNLETLSNMIDTELEMCNSAQAITICHSISGGTGSGMGSVLLELLRMKYPKILLQTYSVAPNTECGTSDVVVQPYNTVLTLDRLVHCADAVHLIQNECLDNISSDSKTKKMKPVNAQNEIIVNSMIGLLNSVLFPSYMDFTLVEILSPLIPIQKTHFLLDSFISMDPFNLKANKSERRAFIESFYRSKLFDNMNEFERVEDTLLKLIKEY</sequence>
<evidence type="ECO:0000256" key="5">
    <source>
        <dbReference type="RuleBase" id="RU000352"/>
    </source>
</evidence>
<dbReference type="KEGG" id="dpte:113796087"/>
<evidence type="ECO:0000256" key="1">
    <source>
        <dbReference type="ARBA" id="ARBA00009636"/>
    </source>
</evidence>
<dbReference type="SMART" id="SM00864">
    <property type="entry name" value="Tubulin"/>
    <property type="match status" value="1"/>
</dbReference>